<dbReference type="InterPro" id="IPR017981">
    <property type="entry name" value="GPCR_2-like_7TM"/>
</dbReference>
<evidence type="ECO:0000256" key="14">
    <source>
        <dbReference type="SAM" id="Phobius"/>
    </source>
</evidence>
<dbReference type="InterPro" id="IPR049883">
    <property type="entry name" value="NOTCH1_EGF-like"/>
</dbReference>
<evidence type="ECO:0000256" key="13">
    <source>
        <dbReference type="PROSITE-ProRule" id="PRU00076"/>
    </source>
</evidence>
<feature type="transmembrane region" description="Helical" evidence="14">
    <location>
        <begin position="619"/>
        <end position="650"/>
    </location>
</feature>
<feature type="transmembrane region" description="Helical" evidence="14">
    <location>
        <begin position="670"/>
        <end position="690"/>
    </location>
</feature>
<dbReference type="SUPFAM" id="SSF57196">
    <property type="entry name" value="EGF/Laminin"/>
    <property type="match status" value="3"/>
</dbReference>
<dbReference type="SUPFAM" id="SSF57184">
    <property type="entry name" value="Growth factor receptor domain"/>
    <property type="match status" value="1"/>
</dbReference>
<feature type="domain" description="EGF-like" evidence="15">
    <location>
        <begin position="254"/>
        <end position="289"/>
    </location>
</feature>
<reference evidence="18 19" key="1">
    <citation type="submission" date="2021-05" db="EMBL/GenBank/DDBJ databases">
        <authorList>
            <person name="Zahm M."/>
            <person name="Klopp C."/>
            <person name="Cabau C."/>
            <person name="Kuhl H."/>
            <person name="Suciu R."/>
            <person name="Ciorpac M."/>
            <person name="Holostenco D."/>
            <person name="Gessner J."/>
            <person name="Wuertz S."/>
            <person name="Hohne C."/>
            <person name="Stock M."/>
            <person name="Gislard M."/>
            <person name="Lluch J."/>
            <person name="Milhes M."/>
            <person name="Lampietro C."/>
            <person name="Lopez Roques C."/>
            <person name="Donnadieu C."/>
            <person name="Du K."/>
            <person name="Schartl M."/>
            <person name="Guiguen Y."/>
        </authorList>
    </citation>
    <scope>NUCLEOTIDE SEQUENCE [LARGE SCALE GENOMIC DNA]</scope>
    <source>
        <strain evidence="18">Hh-F2</strain>
        <tissue evidence="18">Blood</tissue>
    </source>
</reference>
<comment type="caution">
    <text evidence="13">Lacks conserved residue(s) required for the propagation of feature annotation.</text>
</comment>
<organism evidence="18 19">
    <name type="scientific">Huso huso</name>
    <name type="common">Beluga</name>
    <name type="synonym">Acipenser huso</name>
    <dbReference type="NCBI Taxonomy" id="61971"/>
    <lineage>
        <taxon>Eukaryota</taxon>
        <taxon>Metazoa</taxon>
        <taxon>Chordata</taxon>
        <taxon>Craniata</taxon>
        <taxon>Vertebrata</taxon>
        <taxon>Euteleostomi</taxon>
        <taxon>Actinopterygii</taxon>
        <taxon>Chondrostei</taxon>
        <taxon>Acipenseriformes</taxon>
        <taxon>Acipenseridae</taxon>
        <taxon>Huso</taxon>
    </lineage>
</organism>
<feature type="transmembrane region" description="Helical" evidence="14">
    <location>
        <begin position="595"/>
        <end position="613"/>
    </location>
</feature>
<dbReference type="InterPro" id="IPR001740">
    <property type="entry name" value="GPCR_2_EMR1-like_rcpt"/>
</dbReference>
<feature type="domain" description="GAIN-B" evidence="16">
    <location>
        <begin position="394"/>
        <end position="551"/>
    </location>
</feature>
<dbReference type="PRINTS" id="PR01128">
    <property type="entry name" value="EMR1HORMONER"/>
</dbReference>
<feature type="domain" description="EGF-like" evidence="15">
    <location>
        <begin position="205"/>
        <end position="243"/>
    </location>
</feature>
<dbReference type="SMART" id="SM00181">
    <property type="entry name" value="EGF"/>
    <property type="match status" value="5"/>
</dbReference>
<evidence type="ECO:0000256" key="2">
    <source>
        <dbReference type="ARBA" id="ARBA00022475"/>
    </source>
</evidence>
<keyword evidence="5" id="KW-0677">Repeat</keyword>
<keyword evidence="6 14" id="KW-1133">Transmembrane helix</keyword>
<feature type="transmembrane region" description="Helical" evidence="14">
    <location>
        <begin position="562"/>
        <end position="583"/>
    </location>
</feature>
<dbReference type="InterPro" id="IPR000152">
    <property type="entry name" value="EGF-type_Asp/Asn_hydroxyl_site"/>
</dbReference>
<keyword evidence="4 14" id="KW-0812">Transmembrane</keyword>
<dbReference type="PRINTS" id="PR00249">
    <property type="entry name" value="GPCRSECRETIN"/>
</dbReference>
<evidence type="ECO:0000256" key="4">
    <source>
        <dbReference type="ARBA" id="ARBA00022692"/>
    </source>
</evidence>
<dbReference type="InterPro" id="IPR000832">
    <property type="entry name" value="GPCR_2_secretin-like"/>
</dbReference>
<evidence type="ECO:0000256" key="5">
    <source>
        <dbReference type="ARBA" id="ARBA00022737"/>
    </source>
</evidence>
<dbReference type="InterPro" id="IPR000203">
    <property type="entry name" value="GPS"/>
</dbReference>
<evidence type="ECO:0000313" key="19">
    <source>
        <dbReference type="Proteomes" id="UP001369086"/>
    </source>
</evidence>
<keyword evidence="11" id="KW-0325">Glycoprotein</keyword>
<dbReference type="Gene3D" id="2.10.25.10">
    <property type="entry name" value="Laminin"/>
    <property type="match status" value="5"/>
</dbReference>
<name>A0ABR0Y8W3_HUSHU</name>
<dbReference type="CDD" id="cd00054">
    <property type="entry name" value="EGF_CA"/>
    <property type="match status" value="5"/>
</dbReference>
<gene>
    <name evidence="18" type="ORF">HHUSO_G32997</name>
</gene>
<dbReference type="PROSITE" id="PS00010">
    <property type="entry name" value="ASX_HYDROXYL"/>
    <property type="match status" value="4"/>
</dbReference>
<evidence type="ECO:0000256" key="3">
    <source>
        <dbReference type="ARBA" id="ARBA00022536"/>
    </source>
</evidence>
<dbReference type="Gene3D" id="2.60.220.50">
    <property type="match status" value="1"/>
</dbReference>
<evidence type="ECO:0000256" key="10">
    <source>
        <dbReference type="ARBA" id="ARBA00023170"/>
    </source>
</evidence>
<keyword evidence="9" id="KW-1015">Disulfide bond</keyword>
<accession>A0ABR0Y8W3</accession>
<dbReference type="Pfam" id="PF07645">
    <property type="entry name" value="EGF_CA"/>
    <property type="match status" value="5"/>
</dbReference>
<dbReference type="InterPro" id="IPR046338">
    <property type="entry name" value="GAIN_dom_sf"/>
</dbReference>
<feature type="transmembrane region" description="Helical" evidence="14">
    <location>
        <begin position="754"/>
        <end position="776"/>
    </location>
</feature>
<dbReference type="InterPro" id="IPR000742">
    <property type="entry name" value="EGF"/>
</dbReference>
<comment type="caution">
    <text evidence="18">The sequence shown here is derived from an EMBL/GenBank/DDBJ whole genome shotgun (WGS) entry which is preliminary data.</text>
</comment>
<evidence type="ECO:0000259" key="16">
    <source>
        <dbReference type="PROSITE" id="PS50221"/>
    </source>
</evidence>
<dbReference type="Gene3D" id="1.20.1070.10">
    <property type="entry name" value="Rhodopsin 7-helix transmembrane proteins"/>
    <property type="match status" value="1"/>
</dbReference>
<feature type="domain" description="EGF-like" evidence="15">
    <location>
        <begin position="25"/>
        <end position="63"/>
    </location>
</feature>
<evidence type="ECO:0000256" key="7">
    <source>
        <dbReference type="ARBA" id="ARBA00023040"/>
    </source>
</evidence>
<dbReference type="EMBL" id="JAHFZB010000041">
    <property type="protein sequence ID" value="KAK6469080.1"/>
    <property type="molecule type" value="Genomic_DNA"/>
</dbReference>
<feature type="transmembrane region" description="Helical" evidence="14">
    <location>
        <begin position="710"/>
        <end position="734"/>
    </location>
</feature>
<dbReference type="PANTHER" id="PTHR12011">
    <property type="entry name" value="ADHESION G-PROTEIN COUPLED RECEPTOR"/>
    <property type="match status" value="1"/>
</dbReference>
<keyword evidence="2" id="KW-1003">Cell membrane</keyword>
<keyword evidence="10" id="KW-0675">Receptor</keyword>
<evidence type="ECO:0000256" key="9">
    <source>
        <dbReference type="ARBA" id="ARBA00023157"/>
    </source>
</evidence>
<proteinExistence type="predicted"/>
<evidence type="ECO:0000256" key="8">
    <source>
        <dbReference type="ARBA" id="ARBA00023136"/>
    </source>
</evidence>
<dbReference type="Pfam" id="PF00002">
    <property type="entry name" value="7tm_2"/>
    <property type="match status" value="1"/>
</dbReference>
<evidence type="ECO:0000256" key="1">
    <source>
        <dbReference type="ARBA" id="ARBA00004651"/>
    </source>
</evidence>
<keyword evidence="12" id="KW-0807">Transducer</keyword>
<dbReference type="PANTHER" id="PTHR12011:SF469">
    <property type="entry name" value="ADHESION G PROTEIN-COUPLED RECEPTOR E1-RELATED"/>
    <property type="match status" value="1"/>
</dbReference>
<dbReference type="InterPro" id="IPR009030">
    <property type="entry name" value="Growth_fac_rcpt_cys_sf"/>
</dbReference>
<dbReference type="SMART" id="SM00303">
    <property type="entry name" value="GPS"/>
    <property type="match status" value="1"/>
</dbReference>
<dbReference type="InterPro" id="IPR018097">
    <property type="entry name" value="EGF_Ca-bd_CS"/>
</dbReference>
<evidence type="ECO:0000256" key="6">
    <source>
        <dbReference type="ARBA" id="ARBA00022989"/>
    </source>
</evidence>
<protein>
    <submittedName>
        <fullName evidence="18">Adhesion G protein-coupled receptor E1-like</fullName>
    </submittedName>
</protein>
<dbReference type="PROSITE" id="PS50026">
    <property type="entry name" value="EGF_3"/>
    <property type="match status" value="5"/>
</dbReference>
<dbReference type="SMART" id="SM00179">
    <property type="entry name" value="EGF_CA"/>
    <property type="match status" value="5"/>
</dbReference>
<keyword evidence="3 13" id="KW-0245">EGF-like domain</keyword>
<dbReference type="PROSITE" id="PS50261">
    <property type="entry name" value="G_PROTEIN_RECEP_F2_4"/>
    <property type="match status" value="1"/>
</dbReference>
<dbReference type="PROSITE" id="PS01187">
    <property type="entry name" value="EGF_CA"/>
    <property type="match status" value="2"/>
</dbReference>
<dbReference type="InterPro" id="IPR057244">
    <property type="entry name" value="GAIN_B"/>
</dbReference>
<dbReference type="Pfam" id="PF01825">
    <property type="entry name" value="GPS"/>
    <property type="match status" value="1"/>
</dbReference>
<evidence type="ECO:0000313" key="18">
    <source>
        <dbReference type="EMBL" id="KAK6469080.1"/>
    </source>
</evidence>
<evidence type="ECO:0000259" key="17">
    <source>
        <dbReference type="PROSITE" id="PS50261"/>
    </source>
</evidence>
<feature type="transmembrane region" description="Helical" evidence="14">
    <location>
        <begin position="782"/>
        <end position="802"/>
    </location>
</feature>
<evidence type="ECO:0000256" key="12">
    <source>
        <dbReference type="ARBA" id="ARBA00023224"/>
    </source>
</evidence>
<feature type="domain" description="EGF-like" evidence="15">
    <location>
        <begin position="69"/>
        <end position="107"/>
    </location>
</feature>
<dbReference type="PROSITE" id="PS50221">
    <property type="entry name" value="GAIN_B"/>
    <property type="match status" value="1"/>
</dbReference>
<keyword evidence="7" id="KW-0297">G-protein coupled receptor</keyword>
<keyword evidence="19" id="KW-1185">Reference proteome</keyword>
<evidence type="ECO:0000259" key="15">
    <source>
        <dbReference type="PROSITE" id="PS50026"/>
    </source>
</evidence>
<evidence type="ECO:0000256" key="11">
    <source>
        <dbReference type="ARBA" id="ARBA00023180"/>
    </source>
</evidence>
<dbReference type="SUPFAM" id="SSF81321">
    <property type="entry name" value="Family A G protein-coupled receptor-like"/>
    <property type="match status" value="1"/>
</dbReference>
<dbReference type="InterPro" id="IPR001881">
    <property type="entry name" value="EGF-like_Ca-bd_dom"/>
</dbReference>
<feature type="domain" description="EGF-like" evidence="15">
    <location>
        <begin position="118"/>
        <end position="156"/>
    </location>
</feature>
<keyword evidence="8 14" id="KW-0472">Membrane</keyword>
<feature type="domain" description="G-protein coupled receptors family 2 profile 2" evidence="17">
    <location>
        <begin position="560"/>
        <end position="803"/>
    </location>
</feature>
<comment type="subcellular location">
    <subcellularLocation>
        <location evidence="1">Cell membrane</location>
        <topology evidence="1">Multi-pass membrane protein</topology>
    </subcellularLocation>
</comment>
<dbReference type="Proteomes" id="UP001369086">
    <property type="component" value="Unassembled WGS sequence"/>
</dbReference>
<sequence length="840" mass="92004">MWNCSSSLWDGNSIYHADDAGVICSDAKCDITPPVCGYNGTCVYISGGFRCDCHPGYSNSGNSMGQCADIDECNQDPLICGSNAQCTNTAGNYSCSCVTGFTPNTGATWIYNQTLCNDIDECNQDPLICGSNAQCTNTAGNYSCSCVTGFTPNTGATWIYNQTLCNGNVYDLIFYNHLLVMKSPEKGYSGGSTLYILMTMNFSVDIDECNQDPTICGSNAQCTNTIGNYSCSCNTGFTPNTGATWIHHQTLCQDIDECAPNPMICGPNTICSNTVGHYICTCKTGFIPSPGATWIPNKTQCEDLMKQMATASCPQASSQLCFLSSFTDQLKNGSEIPVEMVASVLGTIVSSDSAWTNQNDMQKSEAAQMILTSAVSLVSALIKPTANVTSKKVKSEKLEIDLMVVGSNTSLNAIPKLEAQGNSMEVDLQGVAKENNKSYAAAVFISYNGMSSLLSASFFVSEHIPEINSEVISATLPEMQLSNLSEPVNFTLKHSKPGSEGNMTCVYWKTKPIKTWSPEGCKEIQTNETHTVCSCTHLSTFALIMEIEKPQHHEDDDNMFELINLIAVPINLFFLSCAIITFICCQSIQNANNTIHLHLSICLFLAHLLFLTGTSQTKIPVLCAVIAGLLHYLFLASFAWMCLEGVQLYLQVRNLRQVRRSSKQTLRTGYLLLAGYGTPLLIVAVSAALFSDGYMNNEICWLSYEKEFRWSFLGPVALILAVNMILFGAIIWTLQATLSQLNAEVSSLKDSSLLTFKALVQFVILGCSWFLGFFPQVEICRVLFIVLNSQQGTMIFIVYCLLNREVRKEYKKWFCCQRKSSTTSAMSSRGRETSVTTLSR</sequence>